<keyword evidence="4" id="KW-0808">Transferase</keyword>
<dbReference type="InterPro" id="IPR016035">
    <property type="entry name" value="Acyl_Trfase/lysoPLipase"/>
</dbReference>
<dbReference type="Gene3D" id="3.10.129.110">
    <property type="entry name" value="Polyketide synthase dehydratase"/>
    <property type="match status" value="1"/>
</dbReference>
<dbReference type="Pfam" id="PF00550">
    <property type="entry name" value="PP-binding"/>
    <property type="match status" value="2"/>
</dbReference>
<dbReference type="InterPro" id="IPR055123">
    <property type="entry name" value="SpnB-like_Rossmann"/>
</dbReference>
<dbReference type="PANTHER" id="PTHR43775:SF51">
    <property type="entry name" value="INACTIVE PHENOLPHTHIOCEROL SYNTHESIS POLYKETIDE SYNTHASE TYPE I PKS1-RELATED"/>
    <property type="match status" value="1"/>
</dbReference>
<evidence type="ECO:0000256" key="4">
    <source>
        <dbReference type="ARBA" id="ARBA00022679"/>
    </source>
</evidence>
<dbReference type="RefSeq" id="WP_381331042.1">
    <property type="nucleotide sequence ID" value="NZ_JBHSKH010000028.1"/>
</dbReference>
<evidence type="ECO:0000256" key="9">
    <source>
        <dbReference type="SAM" id="MobiDB-lite"/>
    </source>
</evidence>
<evidence type="ECO:0000256" key="7">
    <source>
        <dbReference type="ARBA" id="ARBA00023315"/>
    </source>
</evidence>
<dbReference type="Proteomes" id="UP001597058">
    <property type="component" value="Unassembled WGS sequence"/>
</dbReference>
<evidence type="ECO:0000259" key="11">
    <source>
        <dbReference type="PROSITE" id="PS52004"/>
    </source>
</evidence>
<evidence type="ECO:0000256" key="8">
    <source>
        <dbReference type="PROSITE-ProRule" id="PRU01363"/>
    </source>
</evidence>
<dbReference type="Gene3D" id="1.10.1200.10">
    <property type="entry name" value="ACP-like"/>
    <property type="match status" value="2"/>
</dbReference>
<dbReference type="Pfam" id="PF21089">
    <property type="entry name" value="PKS_DH_N"/>
    <property type="match status" value="1"/>
</dbReference>
<comment type="caution">
    <text evidence="13">The sequence shown here is derived from an EMBL/GenBank/DDBJ whole genome shotgun (WGS) entry which is preliminary data.</text>
</comment>
<dbReference type="InterPro" id="IPR001227">
    <property type="entry name" value="Ac_transferase_dom_sf"/>
</dbReference>
<keyword evidence="2" id="KW-0596">Phosphopantetheine</keyword>
<dbReference type="InterPro" id="IPR020841">
    <property type="entry name" value="PKS_Beta-ketoAc_synthase_dom"/>
</dbReference>
<feature type="domain" description="Carrier" evidence="10">
    <location>
        <begin position="1679"/>
        <end position="1754"/>
    </location>
</feature>
<dbReference type="CDD" id="cd00833">
    <property type="entry name" value="PKS"/>
    <property type="match status" value="2"/>
</dbReference>
<dbReference type="PROSITE" id="PS00606">
    <property type="entry name" value="KS3_1"/>
    <property type="match status" value="2"/>
</dbReference>
<dbReference type="InterPro" id="IPR036291">
    <property type="entry name" value="NAD(P)-bd_dom_sf"/>
</dbReference>
<proteinExistence type="predicted"/>
<feature type="domain" description="Ketosynthase family 3 (KS3)" evidence="11">
    <location>
        <begin position="1777"/>
        <end position="2205"/>
    </location>
</feature>
<dbReference type="Pfam" id="PF08659">
    <property type="entry name" value="KR"/>
    <property type="match status" value="2"/>
</dbReference>
<dbReference type="CDD" id="cd08952">
    <property type="entry name" value="KR_1_SDR_x"/>
    <property type="match status" value="1"/>
</dbReference>
<evidence type="ECO:0000313" key="14">
    <source>
        <dbReference type="Proteomes" id="UP001597058"/>
    </source>
</evidence>
<dbReference type="PROSITE" id="PS50075">
    <property type="entry name" value="CARRIER"/>
    <property type="match status" value="2"/>
</dbReference>
<keyword evidence="14" id="KW-1185">Reference proteome</keyword>
<dbReference type="Gene3D" id="3.40.50.720">
    <property type="entry name" value="NAD(P)-binding Rossmann-like Domain"/>
    <property type="match status" value="2"/>
</dbReference>
<dbReference type="Gene3D" id="3.40.366.10">
    <property type="entry name" value="Malonyl-Coenzyme A Acyl Carrier Protein, domain 2"/>
    <property type="match status" value="2"/>
</dbReference>
<keyword evidence="5" id="KW-0045">Antibiotic biosynthesis</keyword>
<feature type="region of interest" description="N-terminal hotdog fold" evidence="8">
    <location>
        <begin position="932"/>
        <end position="1059"/>
    </location>
</feature>
<dbReference type="InterPro" id="IPR014031">
    <property type="entry name" value="Ketoacyl_synth_C"/>
</dbReference>
<dbReference type="InterPro" id="IPR049552">
    <property type="entry name" value="PKS_DH_N"/>
</dbReference>
<evidence type="ECO:0000256" key="1">
    <source>
        <dbReference type="ARBA" id="ARBA00004792"/>
    </source>
</evidence>
<dbReference type="Pfam" id="PF00109">
    <property type="entry name" value="ketoacyl-synt"/>
    <property type="match status" value="2"/>
</dbReference>
<dbReference type="Pfam" id="PF16197">
    <property type="entry name" value="KAsynt_C_assoc"/>
    <property type="match status" value="2"/>
</dbReference>
<name>A0ABW3XXS8_9ACTN</name>
<dbReference type="PANTHER" id="PTHR43775">
    <property type="entry name" value="FATTY ACID SYNTHASE"/>
    <property type="match status" value="1"/>
</dbReference>
<dbReference type="SMART" id="SM01294">
    <property type="entry name" value="PKS_PP_betabranch"/>
    <property type="match status" value="2"/>
</dbReference>
<dbReference type="Pfam" id="PF02801">
    <property type="entry name" value="Ketoacyl-synt_C"/>
    <property type="match status" value="2"/>
</dbReference>
<organism evidence="13 14">
    <name type="scientific">Streptomyces kaempferi</name>
    <dbReference type="NCBI Taxonomy" id="333725"/>
    <lineage>
        <taxon>Bacteria</taxon>
        <taxon>Bacillati</taxon>
        <taxon>Actinomycetota</taxon>
        <taxon>Actinomycetes</taxon>
        <taxon>Kitasatosporales</taxon>
        <taxon>Streptomycetaceae</taxon>
        <taxon>Streptomyces</taxon>
    </lineage>
</organism>
<protein>
    <submittedName>
        <fullName evidence="13">SDR family NAD(P)-dependent oxidoreductase</fullName>
    </submittedName>
</protein>
<dbReference type="PROSITE" id="PS00012">
    <property type="entry name" value="PHOSPHOPANTETHEINE"/>
    <property type="match status" value="2"/>
</dbReference>
<comment type="caution">
    <text evidence="8">Lacks conserved residue(s) required for the propagation of feature annotation.</text>
</comment>
<keyword evidence="6" id="KW-0511">Multifunctional enzyme</keyword>
<dbReference type="Pfam" id="PF00698">
    <property type="entry name" value="Acyl_transf_1"/>
    <property type="match status" value="2"/>
</dbReference>
<evidence type="ECO:0000256" key="6">
    <source>
        <dbReference type="ARBA" id="ARBA00023268"/>
    </source>
</evidence>
<dbReference type="InterPro" id="IPR006162">
    <property type="entry name" value="Ppantetheine_attach_site"/>
</dbReference>
<dbReference type="InterPro" id="IPR057326">
    <property type="entry name" value="KR_dom"/>
</dbReference>
<dbReference type="InterPro" id="IPR016036">
    <property type="entry name" value="Malonyl_transacylase_ACP-bd"/>
</dbReference>
<evidence type="ECO:0000259" key="10">
    <source>
        <dbReference type="PROSITE" id="PS50075"/>
    </source>
</evidence>
<dbReference type="InterPro" id="IPR020806">
    <property type="entry name" value="PKS_PP-bd"/>
</dbReference>
<evidence type="ECO:0000313" key="13">
    <source>
        <dbReference type="EMBL" id="MFD1313093.1"/>
    </source>
</evidence>
<dbReference type="SUPFAM" id="SSF53901">
    <property type="entry name" value="Thiolase-like"/>
    <property type="match status" value="2"/>
</dbReference>
<dbReference type="InterPro" id="IPR050091">
    <property type="entry name" value="PKS_NRPS_Biosynth_Enz"/>
</dbReference>
<dbReference type="SMART" id="SM00827">
    <property type="entry name" value="PKS_AT"/>
    <property type="match status" value="2"/>
</dbReference>
<comment type="pathway">
    <text evidence="1">Antibiotic biosynthesis.</text>
</comment>
<sequence length="3297" mass="345279">MTEDRLRELHEFLKRVTADLQRTRNRLHQVESRATEPIAIVSMSCRYPGGVRTPEDLWHLVDSGTDGISDFPEDRGWSVDTLYDPDPDHPGTCYTRHGGFLHDAVDFDADFFGMSPREALATDPQQRLLLEVTWEAMERAGLRPADLKGTATGVFAGVMYNDYGSRFPEPPEGLDGYIGNGSAASIASGRIAYTFGFEGPAITVDTACSSSLVALHLAVQALRAGECGLALAGGVAVMSTPVTFMEFSRQRGLSADGRCKSYADAADGTGWGEGVGMLLLERLSDARRAGHDVLAVIRGSAVNQDGASSGLTAPNGPSQQRVIRAALAAADLRPGDVDAVEGHGTGTTLGDPIEAQALLATYGQDRPADRPLWLGSLKSNIGHTQAAAGVGGVIKMVQALRHQRLPRTLHVDQPSTTVDWTEGDVRLLTAPVEWTDPGRPRRAGVSAFGVSGTNAHVIVEQAPPAEPADDRGDDAPAADASGTRTAPTPPVVPWLLSAQTPQALQAQARSLLTHLDTRPDDGDHAVAHALATTRSAFDHRAVVLGDDHDALIRGLEAVAEGAPAPEAVVGTARRGGGKLAFLFSGQGAQRLGMGRELYEVYPVFAEAFDAVCGQLDDGLREVVFGEDAELLNRTGWTQPALFAIEVALFRLVESWGVRPDFLVGHSVGELAAAHVAGVFSLEDACRLVSARGRLMQELPSGGAMFALEASEAEVLPLLTDGVSIAAVNGPRSVVVSGTETAASAVAQETAALGRRTSRLRVSHAFHSPLMEPMLAEFRAVAESVTYTPARMPVVSNVSGQAASVGELESAEYWVRHVREAVRFADGIAWLEGRGVRRFVELGPDGTLTALAQSSVSGGEDLLFASVLRKDRPEPLTALGTIATLHTRGIAVDWPAVIQGDDCPPVTLPTYAFQRRRYWLDPVAKNTARTTGHPLLSTSIALAGSHTVVSTGRVSRRTQPWLADHTAFGTPLVPAAVFTDLALHAGARLDSPHLAELTVDLPLVLSETGETEIQTVVEGTEEEDRWTFTAHSRPADPTGDVDGPWQQHARGVLLRLPDTATAAEHQDPAAWPPTGATPLDLDELHLTLEDRDTVPGTALRTLTAAWRLGDEVYADAALPDPQRAEAAHFTLHPALIEGALLALSATGHPAPHALSWSGLTLHATAAESVRVRIRPRPDGTVALALFDTTGAPVLSADGLRTRTLTASDLPVSEAAANDDIFGLVWTASPGPVLPNAPQLAVHASLDDLLAAAGTGPVPEVVAVPFHTPLDDGTATAEAVRTATTTALTLLQTWLTDDRFTGSRLLLLTSGAVAAADGETAGDLPAAAVRGLVRSAQAENPGRFLLMDTDTPGPDPRAVAGALRHDEPDVALRDGRVLLPRLTRTGAGQTSRTTVFDPERTVLVTGGTGTVGAATVRHLVTEHGVRHLVLAGRRGADAPGARELVAEMAEAGADITAAACDTTDRDALAALLAAIPRDHPLGAVVHAAGVADDGLITSLTPERLDAVLRPKVDATVNLHELTRTLDLTAFVVFSSAAATLGSPGQGNYVAANSFLDAFAGHLRGEGRPALSIGWGLWAADSGMTGHLDTAQRGRIDRSGIGALPTRAALALFDRCLSHTDGTPLPLRVDLPALRRNAAGLPPVLRSLAGRPPLRRAAGAGASGTAPAGGALAALPEEQRQAAVRALVRTTVAGVLGHSSDASISLDRPFADMGFDSLTAMELRNAFTRETGLTLPATLVFDHPNPTAVADFLLAELAPTTTGPAQPARHNPAAPADLADDPIAIIGMGCRFPGGAENPEQLWDMLLKGVDGISDFPADRGWDLAALYDPDPESRRRGTTYTSRGGFLENVGSFDADFFGVSPREALAMDPQQRLLLESSWEAVERAGINPRSLRGSRTGVFTGTNGQDYAHVLSTADADTEGYLGTGNAASVISGRVSYVLGLEGPAVTVDTACSASLVALHWAIRALTSGECSMALVGGVTVMSTPAAFVEFSRQRGLAPDGLCKAFAESADGTGWGEGVGVLLVERLSDARANGHPVLAVVRGSAVNQDGASNGLTAPNGPSQQRVIRAALASAGLSASDVDAVEAHGTGTTLGDPIEAQALLATYGKDRDAGRPLWLGSVKSNIGHTQAAAGVAGVIKMVEAMRHGVLPATLHVDAPSSHVDWAAGEVRLLTESVDWPDTARPRRAAVSAFGFSGTNAHVVLEQAPETATEETTTVVPRPVPVTNWVVSGRGTGGLHAQAARLLAHVQAHPDLDPADVGLSLVRTRSAFDNRAVIRGGDREELLAGLAAVARDESVPGVAQGVATEGKLAFLFSGQGAQHLGMGRELYDSFPVFAEAFDAVCGHLDEGLREVVFGEDAGLLNETGWTQPALFAIEVALFRLVESWGVLPDFLVGHSVGELAAAHVAGVFSLEDACRLVSARGRLMQELPSGGAMFALEATEDEVLPLLTDGVSVAAVNGPRSVVISGVETVAEAIAQEIAALGRRTSRLRVSHAFHSPLMEPILAEFRAVAESVTYTPARIAVVSNLTGQAAGAGELESAEYWVRHVREAVRFADGVRTLAERGVTRFVELGPDGTLTALAQSGVFGDEEMLFASMLRKDRPETDTALAALSAAFTHGVTVDWPALFTGARTIALPTYAFQRERFWPEPAQDALERRVDGWRYRVDWEPTAVPLPPAPVPGRWILLQPSDEDALAGIEEFVPGADRFTCPPRTDRAALARLLVQAAEGGAVAGVLSCLAPAGGVGTALALVQALGDASLTVPLWTVTHGAVSTDGPAEEPADPAQAAVWGLGRVAALEHPDRWGGLVDVPAQRPDRHALAGIAAALVSGEDQVAVRGPELLARRLVHAPVSATSAPATAWTPRGPVLVTGGTGALGARLAHWLVQRGARDLVLTSRRGAAAPGAVELADALRDLGAQVALEACDMADRDEVRALLDRHAVDAVFHAAGRGDAAPIDAADAQHLADVWGAKAAGATHLDTLLKDRDLSAFVVFSSIAGVWGSGGQSAYAAANAQLDALVERRRACGLVGTAVAWGPWAGGGMVTDDGAGELARRGLRVMDPDRALAGLGRALDLGDGTVVVADVDWERFLPTFTSSRPSPLLSVLPEAAAPAAGPDDTAARAADLRHRLSELSTTDRKLALRNLVRDRAASVLGRADGQSIEPGQAFRTIGFDSLTAVELRNQLNLDTGLRLPTTLVFDYPTPGHLAEHLHTELFPDTAGPADADEDTLRKKLSTIPLARLQESGLLTALLALAEPDGPSEAEGTAPGVTAEAQDDDLISTMDVDDLVQLALGDSAH</sequence>
<dbReference type="Pfam" id="PF14765">
    <property type="entry name" value="PS-DH"/>
    <property type="match status" value="1"/>
</dbReference>
<dbReference type="InterPro" id="IPR032821">
    <property type="entry name" value="PKS_assoc"/>
</dbReference>
<dbReference type="InterPro" id="IPR014030">
    <property type="entry name" value="Ketoacyl_synth_N"/>
</dbReference>
<dbReference type="EMBL" id="JBHTMM010000159">
    <property type="protein sequence ID" value="MFD1313093.1"/>
    <property type="molecule type" value="Genomic_DNA"/>
</dbReference>
<dbReference type="Gene3D" id="3.40.47.10">
    <property type="match status" value="2"/>
</dbReference>
<dbReference type="InterPro" id="IPR042104">
    <property type="entry name" value="PKS_dehydratase_sf"/>
</dbReference>
<dbReference type="InterPro" id="IPR014043">
    <property type="entry name" value="Acyl_transferase_dom"/>
</dbReference>
<feature type="region of interest" description="Disordered" evidence="9">
    <location>
        <begin position="3257"/>
        <end position="3277"/>
    </location>
</feature>
<keyword evidence="7" id="KW-0012">Acyltransferase</keyword>
<dbReference type="SUPFAM" id="SSF55048">
    <property type="entry name" value="Probable ACP-binding domain of malonyl-CoA ACP transacylase"/>
    <property type="match status" value="2"/>
</dbReference>
<dbReference type="SMART" id="SM00826">
    <property type="entry name" value="PKS_DH"/>
    <property type="match status" value="1"/>
</dbReference>
<dbReference type="InterPro" id="IPR049551">
    <property type="entry name" value="PKS_DH_C"/>
</dbReference>
<gene>
    <name evidence="13" type="ORF">ACFQ5X_46045</name>
</gene>
<accession>A0ABW3XXS8</accession>
<evidence type="ECO:0000256" key="5">
    <source>
        <dbReference type="ARBA" id="ARBA00023194"/>
    </source>
</evidence>
<evidence type="ECO:0000256" key="3">
    <source>
        <dbReference type="ARBA" id="ARBA00022553"/>
    </source>
</evidence>
<dbReference type="CDD" id="cd08956">
    <property type="entry name" value="KR_3_FAS_SDR_x"/>
    <property type="match status" value="1"/>
</dbReference>
<dbReference type="PROSITE" id="PS52004">
    <property type="entry name" value="KS3_2"/>
    <property type="match status" value="2"/>
</dbReference>
<feature type="domain" description="PKS/mFAS DH" evidence="12">
    <location>
        <begin position="932"/>
        <end position="1209"/>
    </location>
</feature>
<evidence type="ECO:0000256" key="2">
    <source>
        <dbReference type="ARBA" id="ARBA00022450"/>
    </source>
</evidence>
<dbReference type="InterPro" id="IPR049900">
    <property type="entry name" value="PKS_mFAS_DH"/>
</dbReference>
<dbReference type="InterPro" id="IPR009081">
    <property type="entry name" value="PP-bd_ACP"/>
</dbReference>
<dbReference type="SUPFAM" id="SSF51735">
    <property type="entry name" value="NAD(P)-binding Rossmann-fold domains"/>
    <property type="match status" value="4"/>
</dbReference>
<dbReference type="SUPFAM" id="SSF52151">
    <property type="entry name" value="FabD/lysophospholipase-like"/>
    <property type="match status" value="2"/>
</dbReference>
<dbReference type="Gene3D" id="3.30.70.3290">
    <property type="match status" value="2"/>
</dbReference>
<dbReference type="InterPro" id="IPR013968">
    <property type="entry name" value="PKS_KR"/>
</dbReference>
<feature type="domain" description="Carrier" evidence="10">
    <location>
        <begin position="3139"/>
        <end position="3214"/>
    </location>
</feature>
<dbReference type="SMART" id="SM00825">
    <property type="entry name" value="PKS_KS"/>
    <property type="match status" value="2"/>
</dbReference>
<dbReference type="InterPro" id="IPR016039">
    <property type="entry name" value="Thiolase-like"/>
</dbReference>
<feature type="domain" description="Ketosynthase family 3 (KS3)" evidence="11">
    <location>
        <begin position="35"/>
        <end position="461"/>
    </location>
</feature>
<dbReference type="SUPFAM" id="SSF47336">
    <property type="entry name" value="ACP-like"/>
    <property type="match status" value="2"/>
</dbReference>
<dbReference type="InterPro" id="IPR020807">
    <property type="entry name" value="PKS_DH"/>
</dbReference>
<feature type="region of interest" description="Disordered" evidence="9">
    <location>
        <begin position="464"/>
        <end position="487"/>
    </location>
</feature>
<feature type="region of interest" description="C-terminal hotdog fold" evidence="8">
    <location>
        <begin position="1075"/>
        <end position="1209"/>
    </location>
</feature>
<keyword evidence="3" id="KW-0597">Phosphoprotein</keyword>
<dbReference type="Pfam" id="PF22953">
    <property type="entry name" value="SpnB_Rossmann"/>
    <property type="match status" value="1"/>
</dbReference>
<dbReference type="InterPro" id="IPR018201">
    <property type="entry name" value="Ketoacyl_synth_AS"/>
</dbReference>
<dbReference type="PROSITE" id="PS52019">
    <property type="entry name" value="PKS_MFAS_DH"/>
    <property type="match status" value="1"/>
</dbReference>
<dbReference type="SMART" id="SM00823">
    <property type="entry name" value="PKS_PP"/>
    <property type="match status" value="2"/>
</dbReference>
<reference evidence="14" key="1">
    <citation type="journal article" date="2019" name="Int. J. Syst. Evol. Microbiol.">
        <title>The Global Catalogue of Microorganisms (GCM) 10K type strain sequencing project: providing services to taxonomists for standard genome sequencing and annotation.</title>
        <authorList>
            <consortium name="The Broad Institute Genomics Platform"/>
            <consortium name="The Broad Institute Genome Sequencing Center for Infectious Disease"/>
            <person name="Wu L."/>
            <person name="Ma J."/>
        </authorList>
    </citation>
    <scope>NUCLEOTIDE SEQUENCE [LARGE SCALE GENOMIC DNA]</scope>
    <source>
        <strain evidence="14">CGMCC 4.7020</strain>
    </source>
</reference>
<dbReference type="InterPro" id="IPR036736">
    <property type="entry name" value="ACP-like_sf"/>
</dbReference>
<dbReference type="SMART" id="SM00822">
    <property type="entry name" value="PKS_KR"/>
    <property type="match status" value="2"/>
</dbReference>
<evidence type="ECO:0000259" key="12">
    <source>
        <dbReference type="PROSITE" id="PS52019"/>
    </source>
</evidence>